<dbReference type="Pfam" id="PF07714">
    <property type="entry name" value="PK_Tyr_Ser-Thr"/>
    <property type="match status" value="1"/>
</dbReference>
<keyword evidence="3" id="KW-0238">DNA-binding</keyword>
<name>A0A8H3B0Q3_9AGAM</name>
<dbReference type="Gene3D" id="1.10.510.10">
    <property type="entry name" value="Transferase(Phosphotransferase) domain 1"/>
    <property type="match status" value="1"/>
</dbReference>
<evidence type="ECO:0000256" key="6">
    <source>
        <dbReference type="SAM" id="MobiDB-lite"/>
    </source>
</evidence>
<dbReference type="CDD" id="cd00067">
    <property type="entry name" value="GAL4"/>
    <property type="match status" value="1"/>
</dbReference>
<dbReference type="PANTHER" id="PTHR31845:SF19">
    <property type="entry name" value="TRANSCRIPTION FACTOR DOMAIN-CONTAINING PROTEIN"/>
    <property type="match status" value="1"/>
</dbReference>
<feature type="region of interest" description="Disordered" evidence="6">
    <location>
        <begin position="689"/>
        <end position="785"/>
    </location>
</feature>
<feature type="compositionally biased region" description="Polar residues" evidence="6">
    <location>
        <begin position="714"/>
        <end position="726"/>
    </location>
</feature>
<evidence type="ECO:0000313" key="8">
    <source>
        <dbReference type="EMBL" id="CAE6445064.1"/>
    </source>
</evidence>
<accession>A0A8H3B0Q3</accession>
<evidence type="ECO:0000256" key="5">
    <source>
        <dbReference type="ARBA" id="ARBA00023242"/>
    </source>
</evidence>
<feature type="region of interest" description="Disordered" evidence="6">
    <location>
        <begin position="335"/>
        <end position="356"/>
    </location>
</feature>
<organism evidence="8 9">
    <name type="scientific">Rhizoctonia solani</name>
    <dbReference type="NCBI Taxonomy" id="456999"/>
    <lineage>
        <taxon>Eukaryota</taxon>
        <taxon>Fungi</taxon>
        <taxon>Dikarya</taxon>
        <taxon>Basidiomycota</taxon>
        <taxon>Agaricomycotina</taxon>
        <taxon>Agaricomycetes</taxon>
        <taxon>Cantharellales</taxon>
        <taxon>Ceratobasidiaceae</taxon>
        <taxon>Rhizoctonia</taxon>
    </lineage>
</organism>
<dbReference type="CDD" id="cd12148">
    <property type="entry name" value="fungal_TF_MHR"/>
    <property type="match status" value="1"/>
</dbReference>
<dbReference type="InterPro" id="IPR011009">
    <property type="entry name" value="Kinase-like_dom_sf"/>
</dbReference>
<dbReference type="GO" id="GO:0000976">
    <property type="term" value="F:transcription cis-regulatory region binding"/>
    <property type="evidence" value="ECO:0007669"/>
    <property type="project" value="TreeGrafter"/>
</dbReference>
<keyword evidence="5" id="KW-0539">Nucleus</keyword>
<reference evidence="8" key="1">
    <citation type="submission" date="2021-01" db="EMBL/GenBank/DDBJ databases">
        <authorList>
            <person name="Kaushik A."/>
        </authorList>
    </citation>
    <scope>NUCLEOTIDE SEQUENCE</scope>
    <source>
        <strain evidence="8">AG1-1C</strain>
    </source>
</reference>
<dbReference type="SMART" id="SM00066">
    <property type="entry name" value="GAL4"/>
    <property type="match status" value="3"/>
</dbReference>
<comment type="caution">
    <text evidence="8">The sequence shown here is derived from an EMBL/GenBank/DDBJ whole genome shotgun (WGS) entry which is preliminary data.</text>
</comment>
<keyword evidence="4" id="KW-0804">Transcription</keyword>
<feature type="compositionally biased region" description="Acidic residues" evidence="6">
    <location>
        <begin position="743"/>
        <end position="778"/>
    </location>
</feature>
<feature type="region of interest" description="Disordered" evidence="6">
    <location>
        <begin position="491"/>
        <end position="517"/>
    </location>
</feature>
<dbReference type="PANTHER" id="PTHR31845">
    <property type="entry name" value="FINGER DOMAIN PROTEIN, PUTATIVE-RELATED"/>
    <property type="match status" value="1"/>
</dbReference>
<feature type="domain" description="Protein kinase" evidence="7">
    <location>
        <begin position="29"/>
        <end position="311"/>
    </location>
</feature>
<gene>
    <name evidence="8" type="ORF">RDB_LOCUS136697</name>
</gene>
<dbReference type="InterPro" id="IPR000719">
    <property type="entry name" value="Prot_kinase_dom"/>
</dbReference>
<keyword evidence="2" id="KW-0805">Transcription regulation</keyword>
<evidence type="ECO:0000256" key="4">
    <source>
        <dbReference type="ARBA" id="ARBA00023163"/>
    </source>
</evidence>
<evidence type="ECO:0000313" key="9">
    <source>
        <dbReference type="Proteomes" id="UP000663846"/>
    </source>
</evidence>
<dbReference type="SUPFAM" id="SSF56112">
    <property type="entry name" value="Protein kinase-like (PK-like)"/>
    <property type="match status" value="1"/>
</dbReference>
<dbReference type="GO" id="GO:0006351">
    <property type="term" value="P:DNA-templated transcription"/>
    <property type="evidence" value="ECO:0007669"/>
    <property type="project" value="InterPro"/>
</dbReference>
<dbReference type="GO" id="GO:0000981">
    <property type="term" value="F:DNA-binding transcription factor activity, RNA polymerase II-specific"/>
    <property type="evidence" value="ECO:0007669"/>
    <property type="project" value="InterPro"/>
</dbReference>
<dbReference type="AlphaFoldDB" id="A0A8H3B0Q3"/>
<dbReference type="GO" id="GO:0008270">
    <property type="term" value="F:zinc ion binding"/>
    <property type="evidence" value="ECO:0007669"/>
    <property type="project" value="InterPro"/>
</dbReference>
<dbReference type="Pfam" id="PF04082">
    <property type="entry name" value="Fungal_trans"/>
    <property type="match status" value="1"/>
</dbReference>
<comment type="subcellular location">
    <subcellularLocation>
        <location evidence="1">Nucleus</location>
    </subcellularLocation>
</comment>
<dbReference type="InterPro" id="IPR051089">
    <property type="entry name" value="prtT"/>
</dbReference>
<dbReference type="InterPro" id="IPR007219">
    <property type="entry name" value="XnlR_reg_dom"/>
</dbReference>
<evidence type="ECO:0000256" key="1">
    <source>
        <dbReference type="ARBA" id="ARBA00004123"/>
    </source>
</evidence>
<dbReference type="InterPro" id="IPR001245">
    <property type="entry name" value="Ser-Thr/Tyr_kinase_cat_dom"/>
</dbReference>
<dbReference type="GO" id="GO:0004672">
    <property type="term" value="F:protein kinase activity"/>
    <property type="evidence" value="ECO:0007669"/>
    <property type="project" value="InterPro"/>
</dbReference>
<dbReference type="Proteomes" id="UP000663846">
    <property type="component" value="Unassembled WGS sequence"/>
</dbReference>
<dbReference type="InterPro" id="IPR001138">
    <property type="entry name" value="Zn2Cys6_DnaBD"/>
</dbReference>
<sequence>MDSENGPPADPSRVALVSRDWTQGDRHIPDGARFLARGGAADVWLPGVLDIYGREYVLKAIRVSLESLRESCNPKSSKGAERLWADFISAFRSKVERWKVLQHTHVLGLFDLHAELVIRMEFCANGTAAQYLGQHLDDHINRRKSMISEVVAGINYLHLQDPPVIHGCICMDKLFVDSHGRTKIGEFGLSNMVEQFGLFAPSVSQVSRTRWLSPELLDTDAEEYNPTPTVASDVWALGCTLFEIMSGKLPYFKFKHDLRVQKEILSKKLAGRPNSCLAAEFSDCWPILVQCWSWIPEQRPTVDVLVRSDLLTMGKDAEDAEMDYNELVLDGIPEEYPRHSAGHDQSPPQKRRKLVKDSSFVLGEPSSQKSVSQVRVNDTQIDASRALVSSKHISLPPFNPSDIQPLQLLHRVSNSDWEPTTSSLQQLVTHPSGASRIRKLAAVNRESAVHTKTGASIRRCERCKQHGMECTFDTPGVFSCQECQSNGQDCVPEDPEPREFALTTPSSSTHPRSDNLFGARENETRDVSATIRKEDPLGGERIELRACQNCNQLRRKCIYSPGSTKCQTCQKDGRQCVSARTGPENSRELPEKITDLREDEKTSKKNASTRACKICRHFKIKCQFDPPGSTKCQRCSVGGSLEQLAVLNDDKQEIIDRLLRIISSSGAGGLTGVEATEVRYWTERAVRSLVSSQESGEISRRNEVERPPPYPTPVSLSAHLSRNTYGNEDKPTKGISGSKSQVEEDEEDEEDEDEEETKSQVEEDEEDEEDEEEEEDEGGVTNAGEGDVIPKILTLKIITDAEVERLFRIFREKIDPAIAIVDPVIHTVSNLKARCPFLFTVICAIASQYWIKRPELYTILMRHAKAAAAATITDRYKSLEICQGYLLLSFYPPPARTWAEDRRWLYLGCAIRMAMDLELDKQGSMAYMNEAHERESLNMTRTWLICVSMDRTLTTRLGRPTTILDDHIVRHSQEWWRHSKYNRRLDVHLCYYTQLFQIVTRYFNQIYSNPDSVSGFNESTDFGSITCAFDDEVENFMQDMTHAHATSSEPAHPSCRYRLAQIRSVLAYYRLMMHSFGLENSVKLSPQVGTTFLSSSIDAASEVIRITNEDLPIYEFHRYSPDDYWLWSVYAAMFLIKLMKPRSTQPPHFTLTRLQRETTISLLERFIHTLRTSALDDQHTPALYARSLAHLLDKSTLSGVGEMGYPDVDILASADLGNRWPDFPTNEPAHKFGREDFWDNLLLPGTWGMSTPPT</sequence>
<evidence type="ECO:0000259" key="7">
    <source>
        <dbReference type="PROSITE" id="PS50011"/>
    </source>
</evidence>
<feature type="compositionally biased region" description="Basic and acidic residues" evidence="6">
    <location>
        <begin position="697"/>
        <end position="706"/>
    </location>
</feature>
<evidence type="ECO:0000256" key="3">
    <source>
        <dbReference type="ARBA" id="ARBA00023125"/>
    </source>
</evidence>
<dbReference type="GO" id="GO:0005524">
    <property type="term" value="F:ATP binding"/>
    <property type="evidence" value="ECO:0007669"/>
    <property type="project" value="InterPro"/>
</dbReference>
<dbReference type="SMART" id="SM00906">
    <property type="entry name" value="Fungal_trans"/>
    <property type="match status" value="1"/>
</dbReference>
<dbReference type="PROSITE" id="PS50011">
    <property type="entry name" value="PROTEIN_KINASE_DOM"/>
    <property type="match status" value="1"/>
</dbReference>
<dbReference type="EMBL" id="CAJMWS010000455">
    <property type="protein sequence ID" value="CAE6445064.1"/>
    <property type="molecule type" value="Genomic_DNA"/>
</dbReference>
<dbReference type="GO" id="GO:0005634">
    <property type="term" value="C:nucleus"/>
    <property type="evidence" value="ECO:0007669"/>
    <property type="project" value="UniProtKB-SubCell"/>
</dbReference>
<proteinExistence type="predicted"/>
<evidence type="ECO:0000256" key="2">
    <source>
        <dbReference type="ARBA" id="ARBA00023015"/>
    </source>
</evidence>
<protein>
    <recommendedName>
        <fullName evidence="7">Protein kinase domain-containing protein</fullName>
    </recommendedName>
</protein>